<evidence type="ECO:0000256" key="1">
    <source>
        <dbReference type="ARBA" id="ARBA00009091"/>
    </source>
</evidence>
<dbReference type="InterPro" id="IPR024930">
    <property type="entry name" value="Skp_dom_sf"/>
</dbReference>
<dbReference type="Proteomes" id="UP000525652">
    <property type="component" value="Unassembled WGS sequence"/>
</dbReference>
<reference evidence="5 6" key="1">
    <citation type="submission" date="2020-07" db="EMBL/GenBank/DDBJ databases">
        <authorList>
            <person name="Feng X."/>
        </authorList>
    </citation>
    <scope>NUCLEOTIDE SEQUENCE [LARGE SCALE GENOMIC DNA]</scope>
    <source>
        <strain evidence="5 6">JCM14086</strain>
    </source>
</reference>
<dbReference type="SMART" id="SM00935">
    <property type="entry name" value="OmpH"/>
    <property type="match status" value="1"/>
</dbReference>
<accession>A0A7X1AY31</accession>
<dbReference type="GO" id="GO:0005829">
    <property type="term" value="C:cytosol"/>
    <property type="evidence" value="ECO:0007669"/>
    <property type="project" value="TreeGrafter"/>
</dbReference>
<dbReference type="Gene3D" id="3.30.910.20">
    <property type="entry name" value="Skp domain"/>
    <property type="match status" value="1"/>
</dbReference>
<gene>
    <name evidence="5" type="ORF">H5P30_08915</name>
</gene>
<dbReference type="InterPro" id="IPR005632">
    <property type="entry name" value="Chaperone_Skp"/>
</dbReference>
<protein>
    <submittedName>
        <fullName evidence="5">OmpH family outer membrane protein</fullName>
    </submittedName>
</protein>
<feature type="coiled-coil region" evidence="3">
    <location>
        <begin position="91"/>
        <end position="122"/>
    </location>
</feature>
<evidence type="ECO:0000256" key="4">
    <source>
        <dbReference type="SAM" id="SignalP"/>
    </source>
</evidence>
<feature type="signal peptide" evidence="4">
    <location>
        <begin position="1"/>
        <end position="21"/>
    </location>
</feature>
<dbReference type="PANTHER" id="PTHR35089:SF1">
    <property type="entry name" value="CHAPERONE PROTEIN SKP"/>
    <property type="match status" value="1"/>
</dbReference>
<dbReference type="SUPFAM" id="SSF111384">
    <property type="entry name" value="OmpH-like"/>
    <property type="match status" value="1"/>
</dbReference>
<keyword evidence="6" id="KW-1185">Reference proteome</keyword>
<proteinExistence type="inferred from homology"/>
<organism evidence="5 6">
    <name type="scientific">Puniceicoccus vermicola</name>
    <dbReference type="NCBI Taxonomy" id="388746"/>
    <lineage>
        <taxon>Bacteria</taxon>
        <taxon>Pseudomonadati</taxon>
        <taxon>Verrucomicrobiota</taxon>
        <taxon>Opitutia</taxon>
        <taxon>Puniceicoccales</taxon>
        <taxon>Puniceicoccaceae</taxon>
        <taxon>Puniceicoccus</taxon>
    </lineage>
</organism>
<evidence type="ECO:0000256" key="2">
    <source>
        <dbReference type="ARBA" id="ARBA00022729"/>
    </source>
</evidence>
<comment type="similarity">
    <text evidence="1">Belongs to the Skp family.</text>
</comment>
<keyword evidence="3" id="KW-0175">Coiled coil</keyword>
<feature type="chain" id="PRO_5030574764" evidence="4">
    <location>
        <begin position="22"/>
        <end position="184"/>
    </location>
</feature>
<dbReference type="GO" id="GO:0050821">
    <property type="term" value="P:protein stabilization"/>
    <property type="evidence" value="ECO:0007669"/>
    <property type="project" value="TreeGrafter"/>
</dbReference>
<dbReference type="EMBL" id="JACHVA010000080">
    <property type="protein sequence ID" value="MBC2601899.1"/>
    <property type="molecule type" value="Genomic_DNA"/>
</dbReference>
<evidence type="ECO:0000313" key="5">
    <source>
        <dbReference type="EMBL" id="MBC2601899.1"/>
    </source>
</evidence>
<dbReference type="PANTHER" id="PTHR35089">
    <property type="entry name" value="CHAPERONE PROTEIN SKP"/>
    <property type="match status" value="1"/>
</dbReference>
<feature type="coiled-coil region" evidence="3">
    <location>
        <begin position="32"/>
        <end position="59"/>
    </location>
</feature>
<dbReference type="Pfam" id="PF03938">
    <property type="entry name" value="OmpH"/>
    <property type="match status" value="1"/>
</dbReference>
<keyword evidence="2 4" id="KW-0732">Signal</keyword>
<name>A0A7X1AY31_9BACT</name>
<dbReference type="RefSeq" id="WP_185692601.1">
    <property type="nucleotide sequence ID" value="NZ_JACHVA010000080.1"/>
</dbReference>
<evidence type="ECO:0000313" key="6">
    <source>
        <dbReference type="Proteomes" id="UP000525652"/>
    </source>
</evidence>
<dbReference type="GO" id="GO:0051082">
    <property type="term" value="F:unfolded protein binding"/>
    <property type="evidence" value="ECO:0007669"/>
    <property type="project" value="InterPro"/>
</dbReference>
<evidence type="ECO:0000256" key="3">
    <source>
        <dbReference type="SAM" id="Coils"/>
    </source>
</evidence>
<dbReference type="AlphaFoldDB" id="A0A7X1AY31"/>
<sequence length="184" mass="20600">MIKKHILLLTALVAGSLTLSAQEATKVGVVDLDLVLQQYDQFNDAKAKLKEQQERADAELRPMVDSINSLRQEIQTVNDRINNPTSSEESQMEARNQARQLQAELEQKAIEFQRLRAEAQRTIGQREQNMLSMVLDDVRGATATVAEEMGLDLVLSNQNQIVLYFGDSLEISDEVLAQLSEASE</sequence>
<comment type="caution">
    <text evidence="5">The sequence shown here is derived from an EMBL/GenBank/DDBJ whole genome shotgun (WGS) entry which is preliminary data.</text>
</comment>